<protein>
    <submittedName>
        <fullName evidence="1">Uncharacterized protein</fullName>
    </submittedName>
</protein>
<reference evidence="1" key="1">
    <citation type="submission" date="2018-11" db="EMBL/GenBank/DDBJ databases">
        <authorList>
            <person name="Grassa J C."/>
        </authorList>
    </citation>
    <scope>NUCLEOTIDE SEQUENCE [LARGE SCALE GENOMIC DNA]</scope>
</reference>
<dbReference type="Proteomes" id="UP000596661">
    <property type="component" value="Chromosome 2"/>
</dbReference>
<organism evidence="1 2">
    <name type="scientific">Cannabis sativa</name>
    <name type="common">Hemp</name>
    <name type="synonym">Marijuana</name>
    <dbReference type="NCBI Taxonomy" id="3483"/>
    <lineage>
        <taxon>Eukaryota</taxon>
        <taxon>Viridiplantae</taxon>
        <taxon>Streptophyta</taxon>
        <taxon>Embryophyta</taxon>
        <taxon>Tracheophyta</taxon>
        <taxon>Spermatophyta</taxon>
        <taxon>Magnoliopsida</taxon>
        <taxon>eudicotyledons</taxon>
        <taxon>Gunneridae</taxon>
        <taxon>Pentapetalae</taxon>
        <taxon>rosids</taxon>
        <taxon>fabids</taxon>
        <taxon>Rosales</taxon>
        <taxon>Cannabaceae</taxon>
        <taxon>Cannabis</taxon>
    </lineage>
</organism>
<dbReference type="OMA" id="TRHIDMF"/>
<accession>A0A803NX75</accession>
<sequence length="183" mass="20995">MAGTISATIGEEVDSLLSTFDHIQEDFKSALMEIQRLKSNSNGEIKKREALELACKSLKQENERLVKLYTESLNNVVDQLEHRTTCQSLKEQLKRMNDGCLSKEDERRKIEESVKQEYAKKISDLETQIRGLVLEKATREATLNQLRQDLGAHKSHIQYLAGRLERVNLNIESKCEVSMNFVI</sequence>
<dbReference type="Gramene" id="evm.model.02.2313">
    <property type="protein sequence ID" value="cds.evm.model.02.2313"/>
    <property type="gene ID" value="evm.TU.02.2313"/>
</dbReference>
<proteinExistence type="predicted"/>
<dbReference type="EnsemblPlants" id="evm.model.02.2313">
    <property type="protein sequence ID" value="cds.evm.model.02.2313"/>
    <property type="gene ID" value="evm.TU.02.2313"/>
</dbReference>
<dbReference type="EMBL" id="UZAU01000235">
    <property type="status" value="NOT_ANNOTATED_CDS"/>
    <property type="molecule type" value="Genomic_DNA"/>
</dbReference>
<name>A0A803NX75_CANSA</name>
<keyword evidence="2" id="KW-1185">Reference proteome</keyword>
<reference evidence="1" key="2">
    <citation type="submission" date="2021-03" db="UniProtKB">
        <authorList>
            <consortium name="EnsemblPlants"/>
        </authorList>
    </citation>
    <scope>IDENTIFICATION</scope>
</reference>
<evidence type="ECO:0000313" key="1">
    <source>
        <dbReference type="EnsemblPlants" id="cds.evm.model.02.2313"/>
    </source>
</evidence>
<dbReference type="AlphaFoldDB" id="A0A803NX75"/>
<evidence type="ECO:0000313" key="2">
    <source>
        <dbReference type="Proteomes" id="UP000596661"/>
    </source>
</evidence>